<feature type="transmembrane region" description="Helical" evidence="1">
    <location>
        <begin position="41"/>
        <end position="60"/>
    </location>
</feature>
<evidence type="ECO:0000313" key="3">
    <source>
        <dbReference type="Proteomes" id="UP001165685"/>
    </source>
</evidence>
<evidence type="ECO:0000313" key="2">
    <source>
        <dbReference type="EMBL" id="MDA2804921.1"/>
    </source>
</evidence>
<sequence length="136" mass="14630">MPYGERRTWAYLATALVIPVGYLLVLLVGPGGLSASADGAFQAPLLAAVGAGIVANMFFVRPPRKGRDRRDERDAEIDRRGERVGFIVLGAAMVVPFALVMAEAAYFWAAHAMYLAYVASAVVSSAVKLVLYRRGL</sequence>
<keyword evidence="3" id="KW-1185">Reference proteome</keyword>
<reference evidence="2" key="1">
    <citation type="submission" date="2023-01" db="EMBL/GenBank/DDBJ databases">
        <title>Draft genome sequence of Nocardiopsis sp. LSu2-4 isolated from halophytes.</title>
        <authorList>
            <person name="Duangmal K."/>
            <person name="Chantavorakit T."/>
        </authorList>
    </citation>
    <scope>NUCLEOTIDE SEQUENCE</scope>
    <source>
        <strain evidence="2">LSu2-4</strain>
    </source>
</reference>
<proteinExistence type="predicted"/>
<name>A0ABT4TKM9_9ACTN</name>
<feature type="transmembrane region" description="Helical" evidence="1">
    <location>
        <begin position="114"/>
        <end position="132"/>
    </location>
</feature>
<comment type="caution">
    <text evidence="2">The sequence shown here is derived from an EMBL/GenBank/DDBJ whole genome shotgun (WGS) entry which is preliminary data.</text>
</comment>
<evidence type="ECO:0000256" key="1">
    <source>
        <dbReference type="SAM" id="Phobius"/>
    </source>
</evidence>
<organism evidence="2 3">
    <name type="scientific">Nocardiopsis suaedae</name>
    <dbReference type="NCBI Taxonomy" id="3018444"/>
    <lineage>
        <taxon>Bacteria</taxon>
        <taxon>Bacillati</taxon>
        <taxon>Actinomycetota</taxon>
        <taxon>Actinomycetes</taxon>
        <taxon>Streptosporangiales</taxon>
        <taxon>Nocardiopsidaceae</taxon>
        <taxon>Nocardiopsis</taxon>
    </lineage>
</organism>
<keyword evidence="1" id="KW-0472">Membrane</keyword>
<protein>
    <submittedName>
        <fullName evidence="2">Uncharacterized protein</fullName>
    </submittedName>
</protein>
<dbReference type="Proteomes" id="UP001165685">
    <property type="component" value="Unassembled WGS sequence"/>
</dbReference>
<accession>A0ABT4TKM9</accession>
<dbReference type="EMBL" id="JAQFWP010000015">
    <property type="protein sequence ID" value="MDA2804921.1"/>
    <property type="molecule type" value="Genomic_DNA"/>
</dbReference>
<feature type="transmembrane region" description="Helical" evidence="1">
    <location>
        <begin position="9"/>
        <end position="29"/>
    </location>
</feature>
<dbReference type="RefSeq" id="WP_270677530.1">
    <property type="nucleotide sequence ID" value="NZ_JAQFWP010000015.1"/>
</dbReference>
<feature type="transmembrane region" description="Helical" evidence="1">
    <location>
        <begin position="86"/>
        <end position="108"/>
    </location>
</feature>
<keyword evidence="1" id="KW-0812">Transmembrane</keyword>
<gene>
    <name evidence="2" type="ORF">O4U47_10385</name>
</gene>
<keyword evidence="1" id="KW-1133">Transmembrane helix</keyword>